<dbReference type="Gene3D" id="1.10.1200.10">
    <property type="entry name" value="ACP-like"/>
    <property type="match status" value="1"/>
</dbReference>
<dbReference type="Proteomes" id="UP001344658">
    <property type="component" value="Unassembled WGS sequence"/>
</dbReference>
<comment type="caution">
    <text evidence="6">The sequence shown here is derived from an EMBL/GenBank/DDBJ whole genome shotgun (WGS) entry which is preliminary data.</text>
</comment>
<dbReference type="SUPFAM" id="SSF56801">
    <property type="entry name" value="Acetyl-CoA synthetase-like"/>
    <property type="match status" value="1"/>
</dbReference>
<feature type="region of interest" description="Disordered" evidence="4">
    <location>
        <begin position="640"/>
        <end position="675"/>
    </location>
</feature>
<feature type="domain" description="Carrier" evidence="5">
    <location>
        <begin position="49"/>
        <end position="123"/>
    </location>
</feature>
<dbReference type="InterPro" id="IPR010060">
    <property type="entry name" value="NRPS_synth"/>
</dbReference>
<dbReference type="SMART" id="SM00823">
    <property type="entry name" value="PKS_PP"/>
    <property type="match status" value="1"/>
</dbReference>
<dbReference type="InterPro" id="IPR009081">
    <property type="entry name" value="PP-bd_ACP"/>
</dbReference>
<dbReference type="RefSeq" id="WP_330800999.1">
    <property type="nucleotide sequence ID" value="NZ_JAZEWV010000071.1"/>
</dbReference>
<accession>A0ABU7PPT3</accession>
<dbReference type="CDD" id="cd19534">
    <property type="entry name" value="E_NRPS"/>
    <property type="match status" value="1"/>
</dbReference>
<dbReference type="InterPro" id="IPR006162">
    <property type="entry name" value="Ppantetheine_attach_site"/>
</dbReference>
<dbReference type="SUPFAM" id="SSF47336">
    <property type="entry name" value="ACP-like"/>
    <property type="match status" value="1"/>
</dbReference>
<dbReference type="PANTHER" id="PTHR45398:SF1">
    <property type="entry name" value="ENZYME, PUTATIVE (JCVI)-RELATED"/>
    <property type="match status" value="1"/>
</dbReference>
<evidence type="ECO:0000259" key="5">
    <source>
        <dbReference type="PROSITE" id="PS50075"/>
    </source>
</evidence>
<protein>
    <submittedName>
        <fullName evidence="6">Condensation domain-containing protein</fullName>
    </submittedName>
</protein>
<evidence type="ECO:0000256" key="1">
    <source>
        <dbReference type="ARBA" id="ARBA00001957"/>
    </source>
</evidence>
<reference evidence="6 7" key="1">
    <citation type="submission" date="2023-12" db="EMBL/GenBank/DDBJ databases">
        <title>Streptomyces sp. V4-01.</title>
        <authorList>
            <person name="Somphong A."/>
            <person name="Phongsopitanun W."/>
        </authorList>
    </citation>
    <scope>NUCLEOTIDE SEQUENCE [LARGE SCALE GENOMIC DNA]</scope>
    <source>
        <strain evidence="6 7">V4-01</strain>
    </source>
</reference>
<evidence type="ECO:0000313" key="7">
    <source>
        <dbReference type="Proteomes" id="UP001344658"/>
    </source>
</evidence>
<evidence type="ECO:0000313" key="6">
    <source>
        <dbReference type="EMBL" id="MEE4547012.1"/>
    </source>
</evidence>
<comment type="cofactor">
    <cofactor evidence="1">
        <name>pantetheine 4'-phosphate</name>
        <dbReference type="ChEBI" id="CHEBI:47942"/>
    </cofactor>
</comment>
<dbReference type="EMBL" id="JAZEWV010000071">
    <property type="protein sequence ID" value="MEE4547012.1"/>
    <property type="molecule type" value="Genomic_DNA"/>
</dbReference>
<dbReference type="Gene3D" id="3.30.300.30">
    <property type="match status" value="1"/>
</dbReference>
<dbReference type="SUPFAM" id="SSF52777">
    <property type="entry name" value="CoA-dependent acyltransferases"/>
    <property type="match status" value="2"/>
</dbReference>
<keyword evidence="3" id="KW-0597">Phosphoprotein</keyword>
<dbReference type="Pfam" id="PF00550">
    <property type="entry name" value="PP-binding"/>
    <property type="match status" value="1"/>
</dbReference>
<feature type="non-terminal residue" evidence="6">
    <location>
        <position position="1"/>
    </location>
</feature>
<dbReference type="InterPro" id="IPR045851">
    <property type="entry name" value="AMP-bd_C_sf"/>
</dbReference>
<dbReference type="Gene3D" id="3.30.559.10">
    <property type="entry name" value="Chloramphenicol acetyltransferase-like domain"/>
    <property type="match status" value="1"/>
</dbReference>
<dbReference type="PROSITE" id="PS00012">
    <property type="entry name" value="PHOSPHOPANTETHEINE"/>
    <property type="match status" value="1"/>
</dbReference>
<feature type="compositionally biased region" description="Low complexity" evidence="4">
    <location>
        <begin position="403"/>
        <end position="420"/>
    </location>
</feature>
<dbReference type="InterPro" id="IPR036736">
    <property type="entry name" value="ACP-like_sf"/>
</dbReference>
<dbReference type="PROSITE" id="PS50075">
    <property type="entry name" value="CARRIER"/>
    <property type="match status" value="1"/>
</dbReference>
<name>A0ABU7PPT3_9ACTN</name>
<dbReference type="PANTHER" id="PTHR45398">
    <property type="match status" value="1"/>
</dbReference>
<organism evidence="6 7">
    <name type="scientific">Actinacidiphila polyblastidii</name>
    <dbReference type="NCBI Taxonomy" id="3110430"/>
    <lineage>
        <taxon>Bacteria</taxon>
        <taxon>Bacillati</taxon>
        <taxon>Actinomycetota</taxon>
        <taxon>Actinomycetes</taxon>
        <taxon>Kitasatosporales</taxon>
        <taxon>Streptomycetaceae</taxon>
        <taxon>Actinacidiphila</taxon>
    </lineage>
</organism>
<evidence type="ECO:0000256" key="3">
    <source>
        <dbReference type="ARBA" id="ARBA00022553"/>
    </source>
</evidence>
<dbReference type="NCBIfam" id="TIGR01720">
    <property type="entry name" value="NRPS-para261"/>
    <property type="match status" value="1"/>
</dbReference>
<gene>
    <name evidence="6" type="ORF">V2S66_34235</name>
</gene>
<dbReference type="Gene3D" id="3.30.559.30">
    <property type="entry name" value="Nonribosomal peptide synthetase, condensation domain"/>
    <property type="match status" value="1"/>
</dbReference>
<evidence type="ECO:0000256" key="2">
    <source>
        <dbReference type="ARBA" id="ARBA00022450"/>
    </source>
</evidence>
<evidence type="ECO:0000256" key="4">
    <source>
        <dbReference type="SAM" id="MobiDB-lite"/>
    </source>
</evidence>
<feature type="region of interest" description="Disordered" evidence="4">
    <location>
        <begin position="402"/>
        <end position="430"/>
    </location>
</feature>
<feature type="compositionally biased region" description="Acidic residues" evidence="4">
    <location>
        <begin position="640"/>
        <end position="656"/>
    </location>
</feature>
<proteinExistence type="predicted"/>
<keyword evidence="2" id="KW-0596">Phosphopantetheine</keyword>
<keyword evidence="7" id="KW-1185">Reference proteome</keyword>
<dbReference type="InterPro" id="IPR001242">
    <property type="entry name" value="Condensation_dom"/>
</dbReference>
<dbReference type="InterPro" id="IPR023213">
    <property type="entry name" value="CAT-like_dom_sf"/>
</dbReference>
<sequence length="675" mass="70417">RARAAEVLPEYMVPAAVVVLGSLPLTPNGKLDRRALPAPDFAGSVTSRGPSTPVEEALCAVFAEVLGLERVGAEDSFFDLGGDSITAIQVVSRARAAGLVISPRQIFERRHVAGLAAVVTPAAATDARAGHAPAVSATGPVPLTPIMHWFADLGGPVEGFNQAMVVTTPGGLRVDHLDAALAALVRHHDALRMRLERTGGGWSAVIAPDADAPVSRRVDVRGLAPAQVRAVAAREGARARDRLDPFAGAMVEAVWLDAGPAEGRLLLVIHHLVVDGVSWRILLPDLRAALDALEQGREVRLPPVGTSFRQWSLGLADAARDRAGQAERWQELLAGGPEPLLGSRPLDPAHDTLGTARRLHRTLAPELTARLLTDVPAAFRAGVNEVLLAAFVAAVGRWRDGRGSPAAGSSAAGSPGTGTPQGTAPRAPSGSRVLVDIEGHGREEHLVPGADLSRTVGWFTSIHPLALDGGVVDWPALLAGGAEGARLIKQVKEQARAVPERGVGHGLLRHHHADTAPLLADLPRPQIGFNYLGRLGATSVGGWELSTDLLPAGADPGMPLAHTLDVVALTTERPGGAPVLDVTWTWAEAMEGDDVAGLAELWFQALAALATHAPHGVNGGHTPSDLSLVSLTQAQIDAIEDEEPDDDLDDGADDVDGGPAAWKGEDAWEYEGAEG</sequence>
<dbReference type="Pfam" id="PF00668">
    <property type="entry name" value="Condensation"/>
    <property type="match status" value="1"/>
</dbReference>
<dbReference type="InterPro" id="IPR020806">
    <property type="entry name" value="PKS_PP-bd"/>
</dbReference>